<comment type="caution">
    <text evidence="2">The sequence shown here is derived from an EMBL/GenBank/DDBJ whole genome shotgun (WGS) entry which is preliminary data.</text>
</comment>
<feature type="chain" id="PRO_5042104181" evidence="1">
    <location>
        <begin position="19"/>
        <end position="228"/>
    </location>
</feature>
<evidence type="ECO:0000313" key="2">
    <source>
        <dbReference type="EMBL" id="KAJ7205532.1"/>
    </source>
</evidence>
<evidence type="ECO:0000313" key="3">
    <source>
        <dbReference type="Proteomes" id="UP001219525"/>
    </source>
</evidence>
<dbReference type="AlphaFoldDB" id="A0AAD6V7Z7"/>
<sequence>MILLPLVSLIILPILSRAQSGSGPVPTNVPVNIRDFQGNVFDLVNGQPNSPIQSLDHRVNDTAQQWVILRVGTDPVGNQLFNILNPTSKAFLSYATAASGGNPLSTQLFGESNVATVWIISPGNTAWGIIITPASSNLLMVTSWPRIDTSPTNLGFSTPLTVQPFLDVQEQLVTFPLYCFFAREALIETEIVLHNRRKRQAQAAMRDKVGVRKKMGAQWEKEGLTLWA</sequence>
<protein>
    <submittedName>
        <fullName evidence="2">Uncharacterized protein</fullName>
    </submittedName>
</protein>
<proteinExistence type="predicted"/>
<dbReference type="Proteomes" id="UP001219525">
    <property type="component" value="Unassembled WGS sequence"/>
</dbReference>
<evidence type="ECO:0000256" key="1">
    <source>
        <dbReference type="SAM" id="SignalP"/>
    </source>
</evidence>
<gene>
    <name evidence="2" type="ORF">GGX14DRAFT_397676</name>
</gene>
<keyword evidence="3" id="KW-1185">Reference proteome</keyword>
<reference evidence="2" key="1">
    <citation type="submission" date="2023-03" db="EMBL/GenBank/DDBJ databases">
        <title>Massive genome expansion in bonnet fungi (Mycena s.s.) driven by repeated elements and novel gene families across ecological guilds.</title>
        <authorList>
            <consortium name="Lawrence Berkeley National Laboratory"/>
            <person name="Harder C.B."/>
            <person name="Miyauchi S."/>
            <person name="Viragh M."/>
            <person name="Kuo A."/>
            <person name="Thoen E."/>
            <person name="Andreopoulos B."/>
            <person name="Lu D."/>
            <person name="Skrede I."/>
            <person name="Drula E."/>
            <person name="Henrissat B."/>
            <person name="Morin E."/>
            <person name="Kohler A."/>
            <person name="Barry K."/>
            <person name="LaButti K."/>
            <person name="Morin E."/>
            <person name="Salamov A."/>
            <person name="Lipzen A."/>
            <person name="Mereny Z."/>
            <person name="Hegedus B."/>
            <person name="Baldrian P."/>
            <person name="Stursova M."/>
            <person name="Weitz H."/>
            <person name="Taylor A."/>
            <person name="Grigoriev I.V."/>
            <person name="Nagy L.G."/>
            <person name="Martin F."/>
            <person name="Kauserud H."/>
        </authorList>
    </citation>
    <scope>NUCLEOTIDE SEQUENCE</scope>
    <source>
        <strain evidence="2">9144</strain>
    </source>
</reference>
<name>A0AAD6V7Z7_9AGAR</name>
<accession>A0AAD6V7Z7</accession>
<dbReference type="EMBL" id="JARJCW010000043">
    <property type="protein sequence ID" value="KAJ7205532.1"/>
    <property type="molecule type" value="Genomic_DNA"/>
</dbReference>
<feature type="signal peptide" evidence="1">
    <location>
        <begin position="1"/>
        <end position="18"/>
    </location>
</feature>
<organism evidence="2 3">
    <name type="scientific">Mycena pura</name>
    <dbReference type="NCBI Taxonomy" id="153505"/>
    <lineage>
        <taxon>Eukaryota</taxon>
        <taxon>Fungi</taxon>
        <taxon>Dikarya</taxon>
        <taxon>Basidiomycota</taxon>
        <taxon>Agaricomycotina</taxon>
        <taxon>Agaricomycetes</taxon>
        <taxon>Agaricomycetidae</taxon>
        <taxon>Agaricales</taxon>
        <taxon>Marasmiineae</taxon>
        <taxon>Mycenaceae</taxon>
        <taxon>Mycena</taxon>
    </lineage>
</organism>
<keyword evidence="1" id="KW-0732">Signal</keyword>